<keyword evidence="5" id="KW-0408">Iron</keyword>
<dbReference type="KEGG" id="nde:NIDE0407"/>
<dbReference type="Pfam" id="PF03460">
    <property type="entry name" value="NIR_SIR_ferr"/>
    <property type="match status" value="2"/>
</dbReference>
<dbReference type="InterPro" id="IPR006066">
    <property type="entry name" value="NO2/SO3_Rdtase_FeS/sirohaem_BS"/>
</dbReference>
<dbReference type="InterPro" id="IPR051329">
    <property type="entry name" value="NIR_SIR_4Fe-4S"/>
</dbReference>
<dbReference type="Gene3D" id="3.30.110.40">
    <property type="entry name" value="TusA-like domain"/>
    <property type="match status" value="1"/>
</dbReference>
<dbReference type="PANTHER" id="PTHR32439:SF9">
    <property type="entry name" value="BLR3264 PROTEIN"/>
    <property type="match status" value="1"/>
</dbReference>
<evidence type="ECO:0000256" key="5">
    <source>
        <dbReference type="ARBA" id="ARBA00023004"/>
    </source>
</evidence>
<keyword evidence="1" id="KW-0004">4Fe-4S</keyword>
<dbReference type="SUPFAM" id="SSF56014">
    <property type="entry name" value="Nitrite and sulphite reductase 4Fe-4S domain-like"/>
    <property type="match status" value="2"/>
</dbReference>
<keyword evidence="6" id="KW-0411">Iron-sulfur</keyword>
<keyword evidence="12" id="KW-1185">Reference proteome</keyword>
<dbReference type="EMBL" id="FP929003">
    <property type="protein sequence ID" value="CBK40184.1"/>
    <property type="molecule type" value="Genomic_DNA"/>
</dbReference>
<evidence type="ECO:0000256" key="4">
    <source>
        <dbReference type="ARBA" id="ARBA00023002"/>
    </source>
</evidence>
<keyword evidence="3" id="KW-0479">Metal-binding</keyword>
<gene>
    <name evidence="11" type="ORF">NIDE0407</name>
</gene>
<feature type="domain" description="Nitrite/sulphite reductase 4Fe-4S" evidence="7">
    <location>
        <begin position="441"/>
        <end position="580"/>
    </location>
</feature>
<dbReference type="SUPFAM" id="SSF55124">
    <property type="entry name" value="Nitrite/Sulfite reductase N-terminal domain-like"/>
    <property type="match status" value="2"/>
</dbReference>
<dbReference type="GO" id="GO:0020037">
    <property type="term" value="F:heme binding"/>
    <property type="evidence" value="ECO:0007669"/>
    <property type="project" value="InterPro"/>
</dbReference>
<dbReference type="AlphaFoldDB" id="D8PAC5"/>
<proteinExistence type="predicted"/>
<evidence type="ECO:0000256" key="3">
    <source>
        <dbReference type="ARBA" id="ARBA00022723"/>
    </source>
</evidence>
<dbReference type="InterPro" id="IPR006067">
    <property type="entry name" value="NO2/SO3_Rdtase_4Fe4S_dom"/>
</dbReference>
<dbReference type="InterPro" id="IPR036868">
    <property type="entry name" value="TusA-like_sf"/>
</dbReference>
<reference evidence="11 12" key="1">
    <citation type="journal article" date="2010" name="Proc. Natl. Acad. Sci. U.S.A.">
        <title>A Nitrospira metagenome illuminates the physiology and evolution of globally important nitrite-oxidizing bacteria.</title>
        <authorList>
            <person name="Lucker S."/>
            <person name="Wagner M."/>
            <person name="Maixner F."/>
            <person name="Pelletier E."/>
            <person name="Koch H."/>
            <person name="Vacherie B."/>
            <person name="Rattei T."/>
            <person name="Sinninghe Damste J."/>
            <person name="Spieck E."/>
            <person name="Le Paslier D."/>
            <person name="Daims H."/>
        </authorList>
    </citation>
    <scope>NUCLEOTIDE SEQUENCE [LARGE SCALE GENOMIC DNA]</scope>
</reference>
<organism evidence="11 12">
    <name type="scientific">Nitrospira defluvii</name>
    <dbReference type="NCBI Taxonomy" id="330214"/>
    <lineage>
        <taxon>Bacteria</taxon>
        <taxon>Pseudomonadati</taxon>
        <taxon>Nitrospirota</taxon>
        <taxon>Nitrospiria</taxon>
        <taxon>Nitrospirales</taxon>
        <taxon>Nitrospiraceae</taxon>
        <taxon>Nitrospira</taxon>
    </lineage>
</organism>
<evidence type="ECO:0000259" key="7">
    <source>
        <dbReference type="Pfam" id="PF01077"/>
    </source>
</evidence>
<dbReference type="GO" id="GO:0050311">
    <property type="term" value="F:sulfite reductase (ferredoxin) activity"/>
    <property type="evidence" value="ECO:0007669"/>
    <property type="project" value="UniProtKB-EC"/>
</dbReference>
<dbReference type="Pfam" id="PF05168">
    <property type="entry name" value="HEPN"/>
    <property type="match status" value="1"/>
</dbReference>
<dbReference type="EC" id="1.8.7.1" evidence="11"/>
<dbReference type="Gene3D" id="1.20.120.330">
    <property type="entry name" value="Nucleotidyltransferases domain 2"/>
    <property type="match status" value="1"/>
</dbReference>
<evidence type="ECO:0000256" key="2">
    <source>
        <dbReference type="ARBA" id="ARBA00022617"/>
    </source>
</evidence>
<dbReference type="GO" id="GO:0051539">
    <property type="term" value="F:4 iron, 4 sulfur cluster binding"/>
    <property type="evidence" value="ECO:0007669"/>
    <property type="project" value="UniProtKB-KW"/>
</dbReference>
<dbReference type="Gene3D" id="3.90.480.10">
    <property type="entry name" value="Sulfite Reductase Hemoprotein,Domain 2"/>
    <property type="match status" value="1"/>
</dbReference>
<dbReference type="STRING" id="330214.NIDE0407"/>
<feature type="domain" description="UPF0033" evidence="8">
    <location>
        <begin position="774"/>
        <end position="844"/>
    </location>
</feature>
<dbReference type="Pfam" id="PF01206">
    <property type="entry name" value="TusA"/>
    <property type="match status" value="1"/>
</dbReference>
<dbReference type="PROSITE" id="PS00365">
    <property type="entry name" value="NIR_SIR"/>
    <property type="match status" value="1"/>
</dbReference>
<evidence type="ECO:0000256" key="1">
    <source>
        <dbReference type="ARBA" id="ARBA00022485"/>
    </source>
</evidence>
<evidence type="ECO:0000259" key="9">
    <source>
        <dbReference type="Pfam" id="PF03460"/>
    </source>
</evidence>
<dbReference type="eggNOG" id="COG0425">
    <property type="taxonomic scope" value="Bacteria"/>
</dbReference>
<keyword evidence="2" id="KW-0349">Heme</keyword>
<evidence type="ECO:0000313" key="12">
    <source>
        <dbReference type="Proteomes" id="UP000001660"/>
    </source>
</evidence>
<dbReference type="CDD" id="cd00291">
    <property type="entry name" value="SirA_YedF_YeeD"/>
    <property type="match status" value="1"/>
</dbReference>
<keyword evidence="4 11" id="KW-0560">Oxidoreductase</keyword>
<feature type="domain" description="Nitrite/sulphite reductase 4Fe-4S" evidence="7">
    <location>
        <begin position="147"/>
        <end position="295"/>
    </location>
</feature>
<evidence type="ECO:0000256" key="6">
    <source>
        <dbReference type="ARBA" id="ARBA00023014"/>
    </source>
</evidence>
<dbReference type="GO" id="GO:0046872">
    <property type="term" value="F:metal ion binding"/>
    <property type="evidence" value="ECO:0007669"/>
    <property type="project" value="UniProtKB-KW"/>
</dbReference>
<dbReference type="InterPro" id="IPR036136">
    <property type="entry name" value="Nit/Sulf_reduc_fer-like_dom_sf"/>
</dbReference>
<dbReference type="PRINTS" id="PR00397">
    <property type="entry name" value="SIROHAEM"/>
</dbReference>
<evidence type="ECO:0000259" key="10">
    <source>
        <dbReference type="Pfam" id="PF05168"/>
    </source>
</evidence>
<feature type="domain" description="HEPN" evidence="10">
    <location>
        <begin position="626"/>
        <end position="673"/>
    </location>
</feature>
<accession>D8PAC5</accession>
<dbReference type="Gene3D" id="3.30.413.10">
    <property type="entry name" value="Sulfite Reductase Hemoprotein, domain 1"/>
    <property type="match status" value="2"/>
</dbReference>
<feature type="domain" description="Nitrite/Sulfite reductase ferredoxin-like" evidence="9">
    <location>
        <begin position="363"/>
        <end position="427"/>
    </location>
</feature>
<dbReference type="InterPro" id="IPR045854">
    <property type="entry name" value="NO2/SO3_Rdtase_4Fe4S_sf"/>
</dbReference>
<dbReference type="SUPFAM" id="SSF64307">
    <property type="entry name" value="SirA-like"/>
    <property type="match status" value="1"/>
</dbReference>
<feature type="domain" description="Nitrite/Sulfite reductase ferredoxin-like" evidence="9">
    <location>
        <begin position="71"/>
        <end position="137"/>
    </location>
</feature>
<evidence type="ECO:0000313" key="11">
    <source>
        <dbReference type="EMBL" id="CBK40184.1"/>
    </source>
</evidence>
<dbReference type="eggNOG" id="COG0155">
    <property type="taxonomic scope" value="Bacteria"/>
</dbReference>
<dbReference type="InterPro" id="IPR007842">
    <property type="entry name" value="HEPN_dom"/>
</dbReference>
<dbReference type="Pfam" id="PF01077">
    <property type="entry name" value="NIR_SIR"/>
    <property type="match status" value="2"/>
</dbReference>
<name>D8PAC5_9BACT</name>
<sequence>MNDAYADHPPTGEVLIMTPNTVALRPAIKTEPIPAHIVEEIETFEAEAHRVLAGDLSTDIFKPFRLQYGIYGQRQPGVQMFRIKIPFGGLTANQLRQVAELADRYATGVGHVTTRQDIQLHFVELKHVPEMMRLLASVGLTTREACANTVRNVTACHLAGVCQGEVFDVTPYAKTVAYHLLRNPLNQSLPRKFKIALSGCRQDCALTPIHDIGLLAAKRADGTIGFRVVAGGGLGSTPRMAQVLREFTPMDELLPTIEAVIKVFDTLGNRKNRNKARMKFVIEKLGFDEFKRRWEAAYAAMGYAVPTHEPIKLLEYADAPPLIMPTKAGVLSNGHGNGSGNDAVSLNGQVSAFQAWKRTNVVPQRQDGFATAAIKLPMGDLTGDQMWGVADLAERYSNGNIRTTINQNMVIRWIPERRLEEFYQELVQHSLGDPGAELVEDIIACPGTDTCGLGITSSKGMARALAEVFPAGQVPEDLRDVSVKISGCHNSCAQHHIATIGLHGVGKRLGEHTAPHYELHLGGHVDGTPKIGQLAVKLPAKSVPAAVRHLVDVYRRDRKAGESLQSFIARVGKNVLKDELIPYTIVPPYEQDSTYYYDWEGEAEFVLEDLGPGECAGGALEMIDDRMLEADQELYQAKLLVEKHQYALSVNKSYRAVLAAAKGLLVTEGLDPATDAETFQEFDQRLASKGIVPATYKNLGAQVGDLGSKDATAEAATEKMAFAKRFLAVCRAATEQMGKDLKLAQVKEESVPAATPVAAPASPAPVAAAQAPVYDLRGVACPMNYVKTKLKLEMMDNGEQLEVWLDAGEPIRNVPMSLRNDGHKILDEGPLEPEAKHFKILVEKVEG</sequence>
<dbReference type="HOGENOM" id="CLU_015667_1_1_0"/>
<dbReference type="PANTHER" id="PTHR32439">
    <property type="entry name" value="FERREDOXIN--NITRITE REDUCTASE, CHLOROPLASTIC"/>
    <property type="match status" value="1"/>
</dbReference>
<evidence type="ECO:0000259" key="8">
    <source>
        <dbReference type="Pfam" id="PF01206"/>
    </source>
</evidence>
<dbReference type="InterPro" id="IPR001455">
    <property type="entry name" value="TusA-like"/>
</dbReference>
<protein>
    <submittedName>
        <fullName evidence="11">Putative Sulfite reductase, contains SirA-like domain (Modular protein)</fullName>
        <ecNumber evidence="11">1.8.7.1</ecNumber>
    </submittedName>
</protein>
<dbReference type="InterPro" id="IPR005117">
    <property type="entry name" value="NiRdtase/SiRdtase_haem-b_fer"/>
</dbReference>
<dbReference type="Proteomes" id="UP000001660">
    <property type="component" value="Chromosome"/>
</dbReference>